<dbReference type="GO" id="GO:0016020">
    <property type="term" value="C:membrane"/>
    <property type="evidence" value="ECO:0007669"/>
    <property type="project" value="UniProtKB-SubCell"/>
</dbReference>
<comment type="similarity">
    <text evidence="2">Belongs to the aromatic acid exporter (TC 2.A.85) family.</text>
</comment>
<evidence type="ECO:0000256" key="7">
    <source>
        <dbReference type="ARBA" id="ARBA00023136"/>
    </source>
</evidence>
<comment type="subcellular location">
    <subcellularLocation>
        <location evidence="1">Membrane</location>
        <topology evidence="1">Multi-pass membrane protein</topology>
    </subcellularLocation>
</comment>
<evidence type="ECO:0000313" key="11">
    <source>
        <dbReference type="EMBL" id="KAJ9681116.1"/>
    </source>
</evidence>
<keyword evidence="7 10" id="KW-0472">Membrane</keyword>
<accession>A0AA39DEJ5</accession>
<sequence>MVTGRGDSGTLEWKVNIPGGKSETLVPESGFVCRIWRGLRGLVEEFLLKIWRFLEKAWGIGVDEPRKLVHCLKVGLALSAVSLFYYMRPLYDGVGGNAMWAVMTVVVVFEYTVGATLSKSINRTAATFLAGSLGIGIHWVATQSGERFEPIILGFSVFILAAVATFSRFVPSVKARFDYGASIFILTFSLVSVSGYRVEKLIGLAHNRLSTIAIGTSLCIIISMLFCPIWAGDELHSLITRNLEKLSDSLNGCVAEYFHRNGTVVSGGEDCSKKLQGYKCVLNSKATEDSMANFAIWEPAHGNFNFRHPWKQYLKLGASMRYCACCIEALNGCLDTEVEAPEFLKEHLQDVCMILSSCSSNVLKELMITMKTMRRSSKIDFFVGEMNSAVQDLQNGMKSLPTMLSVPPPNTAKGEPGTKTTIPPLMEVLPLATLVSLLIEIAARIEAIVDNIDELAGLAEFKSAKDDKPKQNQSTITPISDNQDHETMTAIQKV</sequence>
<evidence type="ECO:0000256" key="3">
    <source>
        <dbReference type="ARBA" id="ARBA00022448"/>
    </source>
</evidence>
<feature type="transmembrane region" description="Helical" evidence="10">
    <location>
        <begin position="98"/>
        <end position="117"/>
    </location>
</feature>
<organism evidence="11 12">
    <name type="scientific">Vitis rotundifolia</name>
    <name type="common">Muscadine grape</name>
    <dbReference type="NCBI Taxonomy" id="103349"/>
    <lineage>
        <taxon>Eukaryota</taxon>
        <taxon>Viridiplantae</taxon>
        <taxon>Streptophyta</taxon>
        <taxon>Embryophyta</taxon>
        <taxon>Tracheophyta</taxon>
        <taxon>Spermatophyta</taxon>
        <taxon>Magnoliopsida</taxon>
        <taxon>eudicotyledons</taxon>
        <taxon>Gunneridae</taxon>
        <taxon>Pentapetalae</taxon>
        <taxon>rosids</taxon>
        <taxon>Vitales</taxon>
        <taxon>Vitaceae</taxon>
        <taxon>Viteae</taxon>
        <taxon>Vitis</taxon>
    </lineage>
</organism>
<evidence type="ECO:0000256" key="1">
    <source>
        <dbReference type="ARBA" id="ARBA00004141"/>
    </source>
</evidence>
<dbReference type="InterPro" id="IPR020966">
    <property type="entry name" value="ALMT"/>
</dbReference>
<keyword evidence="4 10" id="KW-0812">Transmembrane</keyword>
<reference evidence="11 12" key="1">
    <citation type="journal article" date="2023" name="BMC Biotechnol.">
        <title>Vitis rotundifolia cv Carlos genome sequencing.</title>
        <authorList>
            <person name="Huff M."/>
            <person name="Hulse-Kemp A."/>
            <person name="Scheffler B."/>
            <person name="Youngblood R."/>
            <person name="Simpson S."/>
            <person name="Babiker E."/>
            <person name="Staton M."/>
        </authorList>
    </citation>
    <scope>NUCLEOTIDE SEQUENCE [LARGE SCALE GENOMIC DNA]</scope>
    <source>
        <tissue evidence="11">Leaf</tissue>
    </source>
</reference>
<keyword evidence="8" id="KW-0407">Ion channel</keyword>
<evidence type="ECO:0000256" key="10">
    <source>
        <dbReference type="SAM" id="Phobius"/>
    </source>
</evidence>
<keyword evidence="3" id="KW-0813">Transport</keyword>
<gene>
    <name evidence="11" type="ORF">PVL29_020149</name>
</gene>
<dbReference type="EMBL" id="JARBHA010000015">
    <property type="protein sequence ID" value="KAJ9681116.1"/>
    <property type="molecule type" value="Genomic_DNA"/>
</dbReference>
<evidence type="ECO:0000256" key="8">
    <source>
        <dbReference type="ARBA" id="ARBA00023303"/>
    </source>
</evidence>
<evidence type="ECO:0000256" key="2">
    <source>
        <dbReference type="ARBA" id="ARBA00007079"/>
    </source>
</evidence>
<dbReference type="Proteomes" id="UP001168098">
    <property type="component" value="Unassembled WGS sequence"/>
</dbReference>
<dbReference type="GO" id="GO:0034220">
    <property type="term" value="P:monoatomic ion transmembrane transport"/>
    <property type="evidence" value="ECO:0007669"/>
    <property type="project" value="UniProtKB-KW"/>
</dbReference>
<proteinExistence type="inferred from homology"/>
<evidence type="ECO:0000256" key="5">
    <source>
        <dbReference type="ARBA" id="ARBA00022989"/>
    </source>
</evidence>
<dbReference type="GO" id="GO:0015743">
    <property type="term" value="P:malate transport"/>
    <property type="evidence" value="ECO:0007669"/>
    <property type="project" value="InterPro"/>
</dbReference>
<protein>
    <recommendedName>
        <fullName evidence="13">Aluminum-activated malate transporter 10</fullName>
    </recommendedName>
</protein>
<dbReference type="PANTHER" id="PTHR31086">
    <property type="entry name" value="ALUMINUM-ACTIVATED MALATE TRANSPORTER 10"/>
    <property type="match status" value="1"/>
</dbReference>
<evidence type="ECO:0000313" key="12">
    <source>
        <dbReference type="Proteomes" id="UP001168098"/>
    </source>
</evidence>
<feature type="compositionally biased region" description="Polar residues" evidence="9">
    <location>
        <begin position="471"/>
        <end position="481"/>
    </location>
</feature>
<feature type="transmembrane region" description="Helical" evidence="10">
    <location>
        <begin position="210"/>
        <end position="231"/>
    </location>
</feature>
<evidence type="ECO:0008006" key="13">
    <source>
        <dbReference type="Google" id="ProtNLM"/>
    </source>
</evidence>
<comment type="caution">
    <text evidence="11">The sequence shown here is derived from an EMBL/GenBank/DDBJ whole genome shotgun (WGS) entry which is preliminary data.</text>
</comment>
<evidence type="ECO:0000256" key="9">
    <source>
        <dbReference type="SAM" id="MobiDB-lite"/>
    </source>
</evidence>
<keyword evidence="5 10" id="KW-1133">Transmembrane helix</keyword>
<keyword evidence="12" id="KW-1185">Reference proteome</keyword>
<dbReference type="Pfam" id="PF11744">
    <property type="entry name" value="ALMT"/>
    <property type="match status" value="2"/>
</dbReference>
<feature type="transmembrane region" description="Helical" evidence="10">
    <location>
        <begin position="124"/>
        <end position="142"/>
    </location>
</feature>
<keyword evidence="6" id="KW-0406">Ion transport</keyword>
<feature type="transmembrane region" description="Helical" evidence="10">
    <location>
        <begin position="148"/>
        <end position="167"/>
    </location>
</feature>
<dbReference type="AlphaFoldDB" id="A0AA39DEJ5"/>
<evidence type="ECO:0000256" key="6">
    <source>
        <dbReference type="ARBA" id="ARBA00023065"/>
    </source>
</evidence>
<name>A0AA39DEJ5_VITRO</name>
<feature type="transmembrane region" description="Helical" evidence="10">
    <location>
        <begin position="179"/>
        <end position="198"/>
    </location>
</feature>
<evidence type="ECO:0000256" key="4">
    <source>
        <dbReference type="ARBA" id="ARBA00022692"/>
    </source>
</evidence>
<feature type="region of interest" description="Disordered" evidence="9">
    <location>
        <begin position="464"/>
        <end position="494"/>
    </location>
</feature>